<proteinExistence type="predicted"/>
<keyword evidence="2" id="KW-1185">Reference proteome</keyword>
<gene>
    <name evidence="1" type="ordered locus">TC_0246</name>
</gene>
<dbReference type="HOGENOM" id="CLU_1902940_0_0_0"/>
<dbReference type="PIR" id="C81725">
    <property type="entry name" value="C81725"/>
</dbReference>
<sequence>MFKNYREIPEKEQRTQLKLQHKDLEKHLTLRASFRKTRTLRSLGKNNYEKPKGPAYTHIIVLSESNLVRRSWARLQLLAHNNPRKRKYPKDKITKAKIQTMLHKSSFRHYRENLSISIKKGNYPLLLMADELK</sequence>
<evidence type="ECO:0000313" key="1">
    <source>
        <dbReference type="EMBL" id="AAF39115.1"/>
    </source>
</evidence>
<dbReference type="AlphaFoldDB" id="Q9PL62"/>
<dbReference type="Proteomes" id="UP000000800">
    <property type="component" value="Chromosome"/>
</dbReference>
<accession>Q9PL62</accession>
<protein>
    <submittedName>
        <fullName evidence="1">Uncharacterized protein</fullName>
    </submittedName>
</protein>
<reference evidence="1 2" key="1">
    <citation type="journal article" date="2000" name="Nucleic Acids Res.">
        <title>Genome sequences of Chlamydia trachomatis MoPn and Chlamydia pneumoniae AR39.</title>
        <authorList>
            <person name="Read T.D."/>
            <person name="Brunham R.C."/>
            <person name="Shen C."/>
            <person name="Gill S.R."/>
            <person name="Heidelberg J.F."/>
            <person name="White O."/>
            <person name="Hickey E.K."/>
            <person name="Peterson J.D."/>
            <person name="Utterback T.R."/>
            <person name="Berry K.J."/>
            <person name="Bass S."/>
            <person name="Linher K.D."/>
            <person name="Weidman J.F."/>
            <person name="Khouri H.M."/>
            <person name="Craven B."/>
            <person name="Bowman C."/>
            <person name="Dodson R.J."/>
            <person name="Gwinn M.L."/>
            <person name="Nelson W.C."/>
            <person name="DeBoy R.T."/>
            <person name="Kolonay J.F."/>
            <person name="McClarty G."/>
            <person name="Salzberg S.L."/>
            <person name="Eisen J.A."/>
            <person name="Fraser C.M."/>
        </authorList>
    </citation>
    <scope>NUCLEOTIDE SEQUENCE [LARGE SCALE GENOMIC DNA]</scope>
    <source>
        <strain evidence="2">MoPn / Nigg</strain>
    </source>
</reference>
<dbReference type="KEGG" id="cmu:TC_0246"/>
<organism evidence="1 2">
    <name type="scientific">Chlamydia muridarum (strain MoPn / Nigg)</name>
    <dbReference type="NCBI Taxonomy" id="243161"/>
    <lineage>
        <taxon>Bacteria</taxon>
        <taxon>Pseudomonadati</taxon>
        <taxon>Chlamydiota</taxon>
        <taxon>Chlamydiia</taxon>
        <taxon>Chlamydiales</taxon>
        <taxon>Chlamydiaceae</taxon>
        <taxon>Chlamydia/Chlamydophila group</taxon>
        <taxon>Chlamydia</taxon>
    </lineage>
</organism>
<name>Q9PL62_CHLMU</name>
<dbReference type="EMBL" id="AE002160">
    <property type="protein sequence ID" value="AAF39115.1"/>
    <property type="molecule type" value="Genomic_DNA"/>
</dbReference>
<evidence type="ECO:0000313" key="2">
    <source>
        <dbReference type="Proteomes" id="UP000000800"/>
    </source>
</evidence>